<dbReference type="RefSeq" id="WP_053225490.1">
    <property type="nucleotide sequence ID" value="NZ_JBIVGU010000009.1"/>
</dbReference>
<dbReference type="GeneID" id="89545257"/>
<dbReference type="AlphaFoldDB" id="A0A267ADL7"/>
<comment type="caution">
    <text evidence="2">The sequence shown here is derived from an EMBL/GenBank/DDBJ whole genome shotgun (WGS) entry which is preliminary data.</text>
</comment>
<dbReference type="EMBL" id="NQKL01000004">
    <property type="protein sequence ID" value="OZY42523.1"/>
    <property type="molecule type" value="Genomic_DNA"/>
</dbReference>
<evidence type="ECO:0000313" key="1">
    <source>
        <dbReference type="EMBL" id="OZY42523.1"/>
    </source>
</evidence>
<proteinExistence type="predicted"/>
<gene>
    <name evidence="1" type="ORF">CJF43_05730</name>
    <name evidence="2" type="ORF">CJU81_13365</name>
</gene>
<dbReference type="Proteomes" id="UP000216113">
    <property type="component" value="Unassembled WGS sequence"/>
</dbReference>
<dbReference type="OrthoDB" id="7061978at2"/>
<dbReference type="EMBL" id="NQKQ01000013">
    <property type="protein sequence ID" value="PAA10740.1"/>
    <property type="molecule type" value="Genomic_DNA"/>
</dbReference>
<evidence type="ECO:0008006" key="5">
    <source>
        <dbReference type="Google" id="ProtNLM"/>
    </source>
</evidence>
<organism evidence="2 3">
    <name type="scientific">Pseudomonas fragi</name>
    <dbReference type="NCBI Taxonomy" id="296"/>
    <lineage>
        <taxon>Bacteria</taxon>
        <taxon>Pseudomonadati</taxon>
        <taxon>Pseudomonadota</taxon>
        <taxon>Gammaproteobacteria</taxon>
        <taxon>Pseudomonadales</taxon>
        <taxon>Pseudomonadaceae</taxon>
        <taxon>Pseudomonas</taxon>
    </lineage>
</organism>
<reference evidence="3 4" key="1">
    <citation type="submission" date="2017-08" db="EMBL/GenBank/DDBJ databases">
        <title>Genomic and metabolic characterisation of spoilage-associated Pseudomonas species.</title>
        <authorList>
            <person name="Stanborough T."/>
            <person name="Fegan N."/>
            <person name="Powell S.M."/>
            <person name="Singh T."/>
            <person name="Tamplin M.L."/>
            <person name="Chandry P.S."/>
        </authorList>
    </citation>
    <scope>NUCLEOTIDE SEQUENCE [LARGE SCALE GENOMIC DNA]</scope>
    <source>
        <strain evidence="2 3">F1801</strain>
        <strain evidence="1 4">F1820</strain>
    </source>
</reference>
<dbReference type="GO" id="GO:0003677">
    <property type="term" value="F:DNA binding"/>
    <property type="evidence" value="ECO:0007669"/>
    <property type="project" value="InterPro"/>
</dbReference>
<evidence type="ECO:0000313" key="2">
    <source>
        <dbReference type="EMBL" id="PAA10740.1"/>
    </source>
</evidence>
<dbReference type="InterPro" id="IPR010982">
    <property type="entry name" value="Lambda_DNA-bd_dom_sf"/>
</dbReference>
<protein>
    <recommendedName>
        <fullName evidence="5">Transcriptional regulator</fullName>
    </recommendedName>
</protein>
<evidence type="ECO:0000313" key="4">
    <source>
        <dbReference type="Proteomes" id="UP000216113"/>
    </source>
</evidence>
<accession>A0A267ADL7</accession>
<dbReference type="SUPFAM" id="SSF47413">
    <property type="entry name" value="lambda repressor-like DNA-binding domains"/>
    <property type="match status" value="1"/>
</dbReference>
<sequence>MKIPIPGMQRWLTKACNDERQRVADEAGISVGYLWLIAGGHRKPSEYVAAKLHKATSGEISAFSFFPRLAEIAAESEQPIHLISELSAS</sequence>
<evidence type="ECO:0000313" key="3">
    <source>
        <dbReference type="Proteomes" id="UP000215861"/>
    </source>
</evidence>
<name>A0A267ADL7_PSEFR</name>
<dbReference type="Proteomes" id="UP000215861">
    <property type="component" value="Unassembled WGS sequence"/>
</dbReference>